<dbReference type="EMBL" id="NPZB01000001">
    <property type="protein sequence ID" value="PNS08866.1"/>
    <property type="molecule type" value="Genomic_DNA"/>
</dbReference>
<name>A0A2K1Q1F4_9GAMM</name>
<feature type="signal peptide" evidence="1">
    <location>
        <begin position="1"/>
        <end position="19"/>
    </location>
</feature>
<evidence type="ECO:0000256" key="1">
    <source>
        <dbReference type="SAM" id="SignalP"/>
    </source>
</evidence>
<organism evidence="2 3">
    <name type="scientific">Solilutibacter silvestris</name>
    <dbReference type="NCBI Taxonomy" id="1645665"/>
    <lineage>
        <taxon>Bacteria</taxon>
        <taxon>Pseudomonadati</taxon>
        <taxon>Pseudomonadota</taxon>
        <taxon>Gammaproteobacteria</taxon>
        <taxon>Lysobacterales</taxon>
        <taxon>Lysobacteraceae</taxon>
        <taxon>Solilutibacter</taxon>
    </lineage>
</organism>
<comment type="caution">
    <text evidence="2">The sequence shown here is derived from an EMBL/GenBank/DDBJ whole genome shotgun (WGS) entry which is preliminary data.</text>
</comment>
<evidence type="ECO:0000313" key="3">
    <source>
        <dbReference type="Proteomes" id="UP000236220"/>
    </source>
</evidence>
<dbReference type="AlphaFoldDB" id="A0A2K1Q1F4"/>
<gene>
    <name evidence="2" type="ORF">Lysil_0495</name>
</gene>
<dbReference type="RefSeq" id="WP_103073995.1">
    <property type="nucleotide sequence ID" value="NZ_NPZB01000001.1"/>
</dbReference>
<accession>A0A2K1Q1F4</accession>
<protein>
    <submittedName>
        <fullName evidence="2">Uncharacterized protein</fullName>
    </submittedName>
</protein>
<keyword evidence="1" id="KW-0732">Signal</keyword>
<feature type="chain" id="PRO_5014368085" evidence="1">
    <location>
        <begin position="20"/>
        <end position="250"/>
    </location>
</feature>
<evidence type="ECO:0000313" key="2">
    <source>
        <dbReference type="EMBL" id="PNS08866.1"/>
    </source>
</evidence>
<dbReference type="Proteomes" id="UP000236220">
    <property type="component" value="Unassembled WGS sequence"/>
</dbReference>
<keyword evidence="3" id="KW-1185">Reference proteome</keyword>
<sequence>MKKGMILLSLALFTGRISAQQIESSALIFIGPGDNLNLNDDIGCGMSFGFVTVADNVHGTRSGQIQLKGPNLIGVWTFNGSADESTGKGTKQEFRKTVNRNQSTCTLTLVPNGAPERYKKGGLVNIWPEPEFLPISVLKETPQFLYEVSYTSEFKKEAVLANFDRLTDKNCSHHYIQNHLGEIDSSYGDGVYCITINNKPRRAHLECVTYHDGSKCTVTTRLEYVQVGDKFDAIQDAKYVRSEIIKIFKD</sequence>
<reference evidence="2 3" key="1">
    <citation type="submission" date="2017-08" db="EMBL/GenBank/DDBJ databases">
        <title>Lysobacter sylvestris genome.</title>
        <authorList>
            <person name="Zhang D.-C."/>
            <person name="Albuquerque L."/>
            <person name="Franca L."/>
            <person name="Froufe H.J.C."/>
            <person name="Barroso C."/>
            <person name="Egas C."/>
            <person name="Da Costa M."/>
            <person name="Margesin R."/>
        </authorList>
    </citation>
    <scope>NUCLEOTIDE SEQUENCE [LARGE SCALE GENOMIC DNA]</scope>
    <source>
        <strain evidence="2 3">AM20-91</strain>
    </source>
</reference>
<proteinExistence type="predicted"/>